<dbReference type="Proteomes" id="UP000028481">
    <property type="component" value="Chromosome"/>
</dbReference>
<dbReference type="EMBL" id="CP008796">
    <property type="protein sequence ID" value="AIH04635.1"/>
    <property type="molecule type" value="Genomic_DNA"/>
</dbReference>
<dbReference type="KEGG" id="tcm:HL41_08185"/>
<keyword evidence="1" id="KW-1133">Transmembrane helix</keyword>
<dbReference type="PaxDb" id="289377-HL41_08185"/>
<dbReference type="AlphaFoldDB" id="A0A075WUK8"/>
<organism evidence="2 3">
    <name type="scientific">Thermodesulfobacterium commune DSM 2178</name>
    <dbReference type="NCBI Taxonomy" id="289377"/>
    <lineage>
        <taxon>Bacteria</taxon>
        <taxon>Pseudomonadati</taxon>
        <taxon>Thermodesulfobacteriota</taxon>
        <taxon>Thermodesulfobacteria</taxon>
        <taxon>Thermodesulfobacteriales</taxon>
        <taxon>Thermodesulfobacteriaceae</taxon>
        <taxon>Thermodesulfobacterium</taxon>
    </lineage>
</organism>
<sequence>MNLRWFLQPKVFAAIVLWVLFSLRIYPSDLIKTLLHSGRIFIGSGLYGLGITIIFNGLLAKFTKKGLNRDQFIKMALWLAVLTAVGASLEFYFGMGK</sequence>
<evidence type="ECO:0000313" key="2">
    <source>
        <dbReference type="EMBL" id="AIH04635.1"/>
    </source>
</evidence>
<proteinExistence type="predicted"/>
<dbReference type="HOGENOM" id="CLU_2345731_0_0_0"/>
<keyword evidence="1" id="KW-0812">Transmembrane</keyword>
<keyword evidence="1" id="KW-0472">Membrane</keyword>
<reference evidence="2 3" key="1">
    <citation type="journal article" date="2015" name="Genome Announc.">
        <title>Genome Sequence of a Sulfate-Reducing Thermophilic Bacterium, Thermodesulfobacterium commune DSM 2178T (Phylum Thermodesulfobacteria).</title>
        <authorList>
            <person name="Bhatnagar S."/>
            <person name="Badger J.H."/>
            <person name="Madupu R."/>
            <person name="Khouri H.M."/>
            <person name="O'Connor E.M."/>
            <person name="Robb F.T."/>
            <person name="Ward N.L."/>
            <person name="Eisen J.A."/>
        </authorList>
    </citation>
    <scope>NUCLEOTIDE SEQUENCE [LARGE SCALE GENOMIC DNA]</scope>
    <source>
        <strain evidence="2 3">DSM 2178</strain>
    </source>
</reference>
<dbReference type="eggNOG" id="ENOG5030VU5">
    <property type="taxonomic scope" value="Bacteria"/>
</dbReference>
<keyword evidence="3" id="KW-1185">Reference proteome</keyword>
<evidence type="ECO:0000313" key="3">
    <source>
        <dbReference type="Proteomes" id="UP000028481"/>
    </source>
</evidence>
<protein>
    <submittedName>
        <fullName evidence="2">Uncharacterized protein</fullName>
    </submittedName>
</protein>
<feature type="transmembrane region" description="Helical" evidence="1">
    <location>
        <begin position="72"/>
        <end position="93"/>
    </location>
</feature>
<dbReference type="STRING" id="289377.HL41_08185"/>
<name>A0A075WUK8_9BACT</name>
<accession>A0A075WUK8</accession>
<evidence type="ECO:0000256" key="1">
    <source>
        <dbReference type="SAM" id="Phobius"/>
    </source>
</evidence>
<dbReference type="RefSeq" id="WP_022854755.1">
    <property type="nucleotide sequence ID" value="NZ_CP008796.1"/>
</dbReference>
<feature type="transmembrane region" description="Helical" evidence="1">
    <location>
        <begin position="37"/>
        <end position="60"/>
    </location>
</feature>
<gene>
    <name evidence="2" type="ORF">HL41_08185</name>
</gene>
<dbReference type="OrthoDB" id="9798040at2"/>